<dbReference type="Gene3D" id="1.10.10.10">
    <property type="entry name" value="Winged helix-like DNA-binding domain superfamily/Winged helix DNA-binding domain"/>
    <property type="match status" value="1"/>
</dbReference>
<evidence type="ECO:0000259" key="1">
    <source>
        <dbReference type="PROSITE" id="PS50921"/>
    </source>
</evidence>
<dbReference type="InterPro" id="IPR005561">
    <property type="entry name" value="ANTAR"/>
</dbReference>
<name>A0A8I0DUE3_9FIRM</name>
<accession>A0A8I0DUE3</accession>
<reference evidence="2 3" key="1">
    <citation type="submission" date="2020-08" db="EMBL/GenBank/DDBJ databases">
        <title>Genome public.</title>
        <authorList>
            <person name="Liu C."/>
            <person name="Sun Q."/>
        </authorList>
    </citation>
    <scope>NUCLEOTIDE SEQUENCE [LARGE SCALE GENOMIC DNA]</scope>
    <source>
        <strain evidence="2 3">NSJ-10</strain>
    </source>
</reference>
<dbReference type="GO" id="GO:0003723">
    <property type="term" value="F:RNA binding"/>
    <property type="evidence" value="ECO:0007669"/>
    <property type="project" value="InterPro"/>
</dbReference>
<keyword evidence="3" id="KW-1185">Reference proteome</keyword>
<dbReference type="InterPro" id="IPR036388">
    <property type="entry name" value="WH-like_DNA-bd_sf"/>
</dbReference>
<proteinExistence type="predicted"/>
<comment type="caution">
    <text evidence="2">The sequence shown here is derived from an EMBL/GenBank/DDBJ whole genome shotgun (WGS) entry which is preliminary data.</text>
</comment>
<dbReference type="Proteomes" id="UP000615234">
    <property type="component" value="Unassembled WGS sequence"/>
</dbReference>
<evidence type="ECO:0000313" key="3">
    <source>
        <dbReference type="Proteomes" id="UP000615234"/>
    </source>
</evidence>
<dbReference type="AlphaFoldDB" id="A0A8I0DUE3"/>
<organism evidence="2 3">
    <name type="scientific">Coprococcus hominis</name>
    <name type="common">ex Liu et al. 2022</name>
    <dbReference type="NCBI Taxonomy" id="2763039"/>
    <lineage>
        <taxon>Bacteria</taxon>
        <taxon>Bacillati</taxon>
        <taxon>Bacillota</taxon>
        <taxon>Clostridia</taxon>
        <taxon>Lachnospirales</taxon>
        <taxon>Lachnospiraceae</taxon>
        <taxon>Coprococcus</taxon>
    </lineage>
</organism>
<dbReference type="PROSITE" id="PS50921">
    <property type="entry name" value="ANTAR"/>
    <property type="match status" value="1"/>
</dbReference>
<dbReference type="SUPFAM" id="SSF52172">
    <property type="entry name" value="CheY-like"/>
    <property type="match status" value="1"/>
</dbReference>
<sequence>MVNVIVLFAKIEEAKSIKNLLVRHGINVTQVCTTGAQAAQAADACDDGLIICGYQYPDMLFSELAANIPDYFDMLVIASRVHYEACRESGITCLPMPLRTQDFINTVSLAVENILWERKKRKTKPKERTEDEKKVIKAAKLKLMNDNGFDEQGAHRYLQKKSMDNGINIVEMAYMILEHTALF</sequence>
<gene>
    <name evidence="2" type="ORF">H8S09_10925</name>
</gene>
<evidence type="ECO:0000313" key="2">
    <source>
        <dbReference type="EMBL" id="MBC5663384.1"/>
    </source>
</evidence>
<feature type="domain" description="ANTAR" evidence="1">
    <location>
        <begin position="116"/>
        <end position="177"/>
    </location>
</feature>
<dbReference type="Pfam" id="PF03861">
    <property type="entry name" value="ANTAR"/>
    <property type="match status" value="1"/>
</dbReference>
<dbReference type="InterPro" id="IPR011006">
    <property type="entry name" value="CheY-like_superfamily"/>
</dbReference>
<dbReference type="SMART" id="SM01012">
    <property type="entry name" value="ANTAR"/>
    <property type="match status" value="1"/>
</dbReference>
<protein>
    <submittedName>
        <fullName evidence="2">ANTAR domain-containing protein</fullName>
    </submittedName>
</protein>
<dbReference type="EMBL" id="JACOOX010000006">
    <property type="protein sequence ID" value="MBC5663384.1"/>
    <property type="molecule type" value="Genomic_DNA"/>
</dbReference>